<reference evidence="2" key="1">
    <citation type="submission" date="2016-10" db="EMBL/GenBank/DDBJ databases">
        <authorList>
            <person name="Varghese N."/>
            <person name="Submissions S."/>
        </authorList>
    </citation>
    <scope>NUCLEOTIDE SEQUENCE [LARGE SCALE GENOMIC DNA]</scope>
    <source>
        <strain evidence="2">DSM 27982</strain>
    </source>
</reference>
<keyword evidence="2" id="KW-1185">Reference proteome</keyword>
<dbReference type="Proteomes" id="UP000198541">
    <property type="component" value="Unassembled WGS sequence"/>
</dbReference>
<dbReference type="EMBL" id="FNIM01000004">
    <property type="protein sequence ID" value="SDN44702.1"/>
    <property type="molecule type" value="Genomic_DNA"/>
</dbReference>
<gene>
    <name evidence="1" type="ORF">SAMN05216355_10434</name>
</gene>
<evidence type="ECO:0008006" key="3">
    <source>
        <dbReference type="Google" id="ProtNLM"/>
    </source>
</evidence>
<sequence length="113" mass="11319">MPDGFIHIVAGDLELLSARAETLEDDLRGLDVDGALARVGAAMPGSLSSGAAAAATAVLRDLTDALGSRYTAIGSGTADLAAAHRSNDEAMADLTPRAASGSALQWAIEKGLA</sequence>
<evidence type="ECO:0000313" key="1">
    <source>
        <dbReference type="EMBL" id="SDN44702.1"/>
    </source>
</evidence>
<dbReference type="AlphaFoldDB" id="A0A1H0BGC7"/>
<proteinExistence type="predicted"/>
<accession>A0A1H0BGC7</accession>
<evidence type="ECO:0000313" key="2">
    <source>
        <dbReference type="Proteomes" id="UP000198541"/>
    </source>
</evidence>
<protein>
    <recommendedName>
        <fullName evidence="3">Excreted virulence factor EspC, type VII ESX diderm</fullName>
    </recommendedName>
</protein>
<dbReference type="RefSeq" id="WP_092534485.1">
    <property type="nucleotide sequence ID" value="NZ_FNIM01000004.1"/>
</dbReference>
<name>A0A1H0BGC7_9ACTO</name>
<organism evidence="1 2">
    <name type="scientific">Actinomyces ruminicola</name>
    <dbReference type="NCBI Taxonomy" id="332524"/>
    <lineage>
        <taxon>Bacteria</taxon>
        <taxon>Bacillati</taxon>
        <taxon>Actinomycetota</taxon>
        <taxon>Actinomycetes</taxon>
        <taxon>Actinomycetales</taxon>
        <taxon>Actinomycetaceae</taxon>
        <taxon>Actinomyces</taxon>
    </lineage>
</organism>